<evidence type="ECO:0000256" key="3">
    <source>
        <dbReference type="ARBA" id="ARBA00022490"/>
    </source>
</evidence>
<evidence type="ECO:0000313" key="8">
    <source>
        <dbReference type="EMBL" id="AOW07614.1"/>
    </source>
</evidence>
<evidence type="ECO:0000256" key="4">
    <source>
        <dbReference type="ARBA" id="ARBA00023006"/>
    </source>
</evidence>
<feature type="domain" description="Autophagy protein ATG17-like" evidence="7">
    <location>
        <begin position="12"/>
        <end position="384"/>
    </location>
</feature>
<name>A0A1H6Q0W2_YARLL</name>
<evidence type="ECO:0000256" key="2">
    <source>
        <dbReference type="ARBA" id="ARBA00013806"/>
    </source>
</evidence>
<dbReference type="GO" id="GO:0034045">
    <property type="term" value="C:phagophore assembly site membrane"/>
    <property type="evidence" value="ECO:0007669"/>
    <property type="project" value="UniProtKB-SubCell"/>
</dbReference>
<dbReference type="InterPro" id="IPR007240">
    <property type="entry name" value="Atg17"/>
</dbReference>
<keyword evidence="4 6" id="KW-0072">Autophagy</keyword>
<dbReference type="RefSeq" id="XP_505796.1">
    <property type="nucleotide sequence ID" value="XM_505796.2"/>
</dbReference>
<organism evidence="8 9">
    <name type="scientific">Yarrowia lipolytica</name>
    <name type="common">Candida lipolytica</name>
    <dbReference type="NCBI Taxonomy" id="4952"/>
    <lineage>
        <taxon>Eukaryota</taxon>
        <taxon>Fungi</taxon>
        <taxon>Dikarya</taxon>
        <taxon>Ascomycota</taxon>
        <taxon>Saccharomycotina</taxon>
        <taxon>Dipodascomycetes</taxon>
        <taxon>Dipodascales</taxon>
        <taxon>Dipodascales incertae sedis</taxon>
        <taxon>Yarrowia</taxon>
    </lineage>
</organism>
<dbReference type="VEuPathDB" id="FungiDB:YALI1_F31053g"/>
<reference evidence="8 9" key="1">
    <citation type="journal article" date="2016" name="PLoS ONE">
        <title>Sequence Assembly of Yarrowia lipolytica Strain W29/CLIB89 Shows Transposable Element Diversity.</title>
        <authorList>
            <person name="Magnan C."/>
            <person name="Yu J."/>
            <person name="Chang I."/>
            <person name="Jahn E."/>
            <person name="Kanomata Y."/>
            <person name="Wu J."/>
            <person name="Zeller M."/>
            <person name="Oakes M."/>
            <person name="Baldi P."/>
            <person name="Sandmeyer S."/>
        </authorList>
    </citation>
    <scope>NUCLEOTIDE SEQUENCE [LARGE SCALE GENOMIC DNA]</scope>
    <source>
        <strain evidence="9">CLIB89(W29)</strain>
    </source>
</reference>
<evidence type="ECO:0000256" key="5">
    <source>
        <dbReference type="ARBA" id="ARBA00023136"/>
    </source>
</evidence>
<sequence>MEQLFREAQDALAAAGPLCQESQDVLARARQNLEVAVHLGIRTQFLAKAHAHQWTLASKFYSNALTRTKKSLETVTRQQTRFQAARGALEEALGELAATPVQLRVNNGAHNLREFVDEDLISAQVQGKGWNEVHEEALNVFRVLLPEIQRHGDIVNRSKKEFEREKAEQTELLIHQTSDSGIYDLLNSAEACSEDMANLLQSLARHYDLCERGQDLSTGAIEAEDVNELGELRAVLENDAQQLPDVLDELQERLDEVKQGCQGVHNHMTQMYHSYSLEVRQLEGIQAVEKTMDATLEICETQQRDTKEYLLKVQRYVSETSAVVTHYQTFLNSYKALLHEAERRNAAEAKMKDYVTEVNAKLAQMSIQETNRRQDFVAQQGDYLPADIWDELLLPSRRFEARELDGEL</sequence>
<dbReference type="GO" id="GO:0000045">
    <property type="term" value="P:autophagosome assembly"/>
    <property type="evidence" value="ECO:0007669"/>
    <property type="project" value="TreeGrafter"/>
</dbReference>
<dbReference type="GO" id="GO:0000422">
    <property type="term" value="P:autophagy of mitochondrion"/>
    <property type="evidence" value="ECO:0007669"/>
    <property type="project" value="TreeGrafter"/>
</dbReference>
<dbReference type="eggNOG" id="ENOG502RYHP">
    <property type="taxonomic scope" value="Eukaryota"/>
</dbReference>
<dbReference type="GeneID" id="2908761"/>
<comment type="function">
    <text evidence="6">Autophagy-specific protein that functions in response to autophagy-inducing signals as a scaffold to recruit other ATG proteins to organize preautophagosomal structure (PAS) formation. Modulates the timing and magnitude of the autophagy response, such as the size of the sequestering vesicles. Plays particularly a role in pexophagy and nucleophagy.</text>
</comment>
<comment type="subcellular location">
    <subcellularLocation>
        <location evidence="6">Cytoplasm</location>
    </subcellularLocation>
    <subcellularLocation>
        <location evidence="6">Preautophagosomal structure membrane</location>
        <topology evidence="6">Peripheral membrane protein</topology>
    </subcellularLocation>
</comment>
<dbReference type="GO" id="GO:0034727">
    <property type="term" value="P:piecemeal microautophagy of the nucleus"/>
    <property type="evidence" value="ECO:0007669"/>
    <property type="project" value="TreeGrafter"/>
</dbReference>
<evidence type="ECO:0000256" key="1">
    <source>
        <dbReference type="ARBA" id="ARBA00006259"/>
    </source>
</evidence>
<dbReference type="InterPro" id="IPR045326">
    <property type="entry name" value="ATG17-like_dom"/>
</dbReference>
<keyword evidence="3 6" id="KW-0963">Cytoplasm</keyword>
<dbReference type="SMR" id="A0A1H6Q0W2"/>
<dbReference type="OrthoDB" id="1937984at2759"/>
<dbReference type="GO" id="GO:1990316">
    <property type="term" value="C:Atg1/ULK1 kinase complex"/>
    <property type="evidence" value="ECO:0007669"/>
    <property type="project" value="TreeGrafter"/>
</dbReference>
<dbReference type="VEuPathDB" id="FungiDB:YALI0_F23639g"/>
<dbReference type="PANTHER" id="PTHR28005">
    <property type="entry name" value="AUTOPHAGY-RELATED PROTEIN 17"/>
    <property type="match status" value="1"/>
</dbReference>
<dbReference type="PANTHER" id="PTHR28005:SF1">
    <property type="entry name" value="AUTOPHAGY-RELATED PROTEIN 17"/>
    <property type="match status" value="1"/>
</dbReference>
<accession>A0A1H6Q0W2</accession>
<dbReference type="KEGG" id="yli:2908761"/>
<gene>
    <name evidence="8" type="ORF">YALI1_F31053g</name>
</gene>
<keyword evidence="5" id="KW-0472">Membrane</keyword>
<proteinExistence type="inferred from homology"/>
<dbReference type="GO" id="GO:0030295">
    <property type="term" value="F:protein kinase activator activity"/>
    <property type="evidence" value="ECO:0007669"/>
    <property type="project" value="TreeGrafter"/>
</dbReference>
<evidence type="ECO:0000313" key="9">
    <source>
        <dbReference type="Proteomes" id="UP000182444"/>
    </source>
</evidence>
<evidence type="ECO:0000256" key="6">
    <source>
        <dbReference type="RuleBase" id="RU368080"/>
    </source>
</evidence>
<protein>
    <recommendedName>
        <fullName evidence="2 6">Autophagy-related protein 17</fullName>
    </recommendedName>
</protein>
<evidence type="ECO:0000259" key="7">
    <source>
        <dbReference type="Pfam" id="PF04108"/>
    </source>
</evidence>
<dbReference type="Proteomes" id="UP000182444">
    <property type="component" value="Chromosome 1F"/>
</dbReference>
<dbReference type="Pfam" id="PF04108">
    <property type="entry name" value="ATG17_like"/>
    <property type="match status" value="1"/>
</dbReference>
<dbReference type="GO" id="GO:0060090">
    <property type="term" value="F:molecular adaptor activity"/>
    <property type="evidence" value="ECO:0007669"/>
    <property type="project" value="TreeGrafter"/>
</dbReference>
<dbReference type="OMA" id="WRANDIV"/>
<dbReference type="EMBL" id="CP017558">
    <property type="protein sequence ID" value="AOW07614.1"/>
    <property type="molecule type" value="Genomic_DNA"/>
</dbReference>
<comment type="similarity">
    <text evidence="1 6">Belongs to the ATG17 family.</text>
</comment>
<dbReference type="AlphaFoldDB" id="A0A1H6Q0W2"/>